<evidence type="ECO:0000313" key="2">
    <source>
        <dbReference type="EMBL" id="OGY53404.1"/>
    </source>
</evidence>
<keyword evidence="1" id="KW-1133">Transmembrane helix</keyword>
<comment type="caution">
    <text evidence="2">The sequence shown here is derived from an EMBL/GenBank/DDBJ whole genome shotgun (WGS) entry which is preliminary data.</text>
</comment>
<protein>
    <recommendedName>
        <fullName evidence="4">Dickkopf N-terminal cysteine-rich domain-containing protein</fullName>
    </recommendedName>
</protein>
<dbReference type="AlphaFoldDB" id="A0A1G1YMA4"/>
<proteinExistence type="predicted"/>
<dbReference type="EMBL" id="MHIP01000055">
    <property type="protein sequence ID" value="OGY53404.1"/>
    <property type="molecule type" value="Genomic_DNA"/>
</dbReference>
<accession>A0A1G1YMA4</accession>
<organism evidence="2 3">
    <name type="scientific">Candidatus Buchananbacteria bacterium RIFCSPLOWO2_01_FULL_46_12</name>
    <dbReference type="NCBI Taxonomy" id="1797546"/>
    <lineage>
        <taxon>Bacteria</taxon>
        <taxon>Candidatus Buchananiibacteriota</taxon>
    </lineage>
</organism>
<sequence>MDKLFKKGLVIILTSLLFFSLAGVILAQENNTESGSGILSVPPQLSVPIGGFGAFSPNIDCSQKDAKGNELCSIPWIGQYIAVIFRYGIGLAAILATVMIMIGGFLWLSSAGSPDRVGKAKEFITSALLGLFLAMFSYLMLYTINPRLVASEPILVQKVTQVDFMCCRTAEGKFQMAGVSQDNKCPSGTEPVEARKCLPVPNQTCNPPSQSLAAGQCDNACKDRGGVRSNQPLLDGTGTQTGKYCCVCKSDSNCIAENGKGCTATANCCEGLICNTYYHECRSPELGGDVNCKLDSDCGPKYICLDVRTWNNCCKPLPLGMECGKNSDCGSGICNSECRNERGIRMNIKRCTATSGPRDPNCNSTYPPAPSCSQ</sequence>
<dbReference type="Proteomes" id="UP000176512">
    <property type="component" value="Unassembled WGS sequence"/>
</dbReference>
<keyword evidence="1" id="KW-0472">Membrane</keyword>
<keyword evidence="1" id="KW-0812">Transmembrane</keyword>
<evidence type="ECO:0008006" key="4">
    <source>
        <dbReference type="Google" id="ProtNLM"/>
    </source>
</evidence>
<evidence type="ECO:0000256" key="1">
    <source>
        <dbReference type="SAM" id="Phobius"/>
    </source>
</evidence>
<name>A0A1G1YMA4_9BACT</name>
<reference evidence="2 3" key="1">
    <citation type="journal article" date="2016" name="Nat. Commun.">
        <title>Thousands of microbial genomes shed light on interconnected biogeochemical processes in an aquifer system.</title>
        <authorList>
            <person name="Anantharaman K."/>
            <person name="Brown C.T."/>
            <person name="Hug L.A."/>
            <person name="Sharon I."/>
            <person name="Castelle C.J."/>
            <person name="Probst A.J."/>
            <person name="Thomas B.C."/>
            <person name="Singh A."/>
            <person name="Wilkins M.J."/>
            <person name="Karaoz U."/>
            <person name="Brodie E.L."/>
            <person name="Williams K.H."/>
            <person name="Hubbard S.S."/>
            <person name="Banfield J.F."/>
        </authorList>
    </citation>
    <scope>NUCLEOTIDE SEQUENCE [LARGE SCALE GENOMIC DNA]</scope>
</reference>
<gene>
    <name evidence="2" type="ORF">A3A24_00310</name>
</gene>
<feature type="transmembrane region" description="Helical" evidence="1">
    <location>
        <begin position="123"/>
        <end position="144"/>
    </location>
</feature>
<evidence type="ECO:0000313" key="3">
    <source>
        <dbReference type="Proteomes" id="UP000176512"/>
    </source>
</evidence>
<feature type="transmembrane region" description="Helical" evidence="1">
    <location>
        <begin position="84"/>
        <end position="111"/>
    </location>
</feature>